<dbReference type="RefSeq" id="WP_149779112.1">
    <property type="nucleotide sequence ID" value="NZ_FRCB01000003.1"/>
</dbReference>
<feature type="transmembrane region" description="Helical" evidence="1">
    <location>
        <begin position="104"/>
        <end position="123"/>
    </location>
</feature>
<dbReference type="InterPro" id="IPR018750">
    <property type="entry name" value="DUF2306_membrane"/>
</dbReference>
<dbReference type="EMBL" id="FRCB01000003">
    <property type="protein sequence ID" value="SHL90331.1"/>
    <property type="molecule type" value="Genomic_DNA"/>
</dbReference>
<keyword evidence="3" id="KW-1185">Reference proteome</keyword>
<feature type="transmembrane region" description="Helical" evidence="1">
    <location>
        <begin position="6"/>
        <end position="32"/>
    </location>
</feature>
<sequence>MTLAAFTQALLVIQLHTIAALVAVITGPVALYRARRDRWHKRVGYVWVGMMVITAASGFFIWTIGLIGPFSPIHLLSVLTLWTLWVGTRAAIRKDIAAHQAAFRSLYWYGVILAGLFTFLPGRTLNEVFFAADPSLGWGVIAVGVTAVLGRALRGRGMRGKVRGR</sequence>
<dbReference type="Pfam" id="PF10067">
    <property type="entry name" value="DUF2306"/>
    <property type="match status" value="1"/>
</dbReference>
<dbReference type="AlphaFoldDB" id="A0A1M7EEW3"/>
<protein>
    <submittedName>
        <fullName evidence="2">Uncharacterized membrane protein</fullName>
    </submittedName>
</protein>
<feature type="transmembrane region" description="Helical" evidence="1">
    <location>
        <begin position="135"/>
        <end position="153"/>
    </location>
</feature>
<gene>
    <name evidence="2" type="ORF">SAMN05443432_103334</name>
</gene>
<proteinExistence type="predicted"/>
<organism evidence="2 3">
    <name type="scientific">Roseovarius litoreus</name>
    <dbReference type="NCBI Taxonomy" id="1155722"/>
    <lineage>
        <taxon>Bacteria</taxon>
        <taxon>Pseudomonadati</taxon>
        <taxon>Pseudomonadota</taxon>
        <taxon>Alphaproteobacteria</taxon>
        <taxon>Rhodobacterales</taxon>
        <taxon>Roseobacteraceae</taxon>
        <taxon>Roseovarius</taxon>
    </lineage>
</organism>
<reference evidence="2 3" key="1">
    <citation type="submission" date="2016-11" db="EMBL/GenBank/DDBJ databases">
        <authorList>
            <person name="Varghese N."/>
            <person name="Submissions S."/>
        </authorList>
    </citation>
    <scope>NUCLEOTIDE SEQUENCE [LARGE SCALE GENOMIC DNA]</scope>
    <source>
        <strain evidence="2 3">DSM 28249</strain>
    </source>
</reference>
<accession>A0A1M7EEW3</accession>
<evidence type="ECO:0000313" key="3">
    <source>
        <dbReference type="Proteomes" id="UP000322545"/>
    </source>
</evidence>
<evidence type="ECO:0000256" key="1">
    <source>
        <dbReference type="SAM" id="Phobius"/>
    </source>
</evidence>
<keyword evidence="1" id="KW-0812">Transmembrane</keyword>
<feature type="transmembrane region" description="Helical" evidence="1">
    <location>
        <begin position="73"/>
        <end position="92"/>
    </location>
</feature>
<name>A0A1M7EEW3_9RHOB</name>
<feature type="transmembrane region" description="Helical" evidence="1">
    <location>
        <begin position="44"/>
        <end position="67"/>
    </location>
</feature>
<keyword evidence="1" id="KW-0472">Membrane</keyword>
<dbReference type="Proteomes" id="UP000322545">
    <property type="component" value="Unassembled WGS sequence"/>
</dbReference>
<keyword evidence="1" id="KW-1133">Transmembrane helix</keyword>
<evidence type="ECO:0000313" key="2">
    <source>
        <dbReference type="EMBL" id="SHL90331.1"/>
    </source>
</evidence>